<organism evidence="1">
    <name type="scientific">Micrurus paraensis</name>
    <dbReference type="NCBI Taxonomy" id="1970185"/>
    <lineage>
        <taxon>Eukaryota</taxon>
        <taxon>Metazoa</taxon>
        <taxon>Chordata</taxon>
        <taxon>Craniata</taxon>
        <taxon>Vertebrata</taxon>
        <taxon>Euteleostomi</taxon>
        <taxon>Lepidosauria</taxon>
        <taxon>Squamata</taxon>
        <taxon>Bifurcata</taxon>
        <taxon>Unidentata</taxon>
        <taxon>Episquamata</taxon>
        <taxon>Toxicofera</taxon>
        <taxon>Serpentes</taxon>
        <taxon>Colubroidea</taxon>
        <taxon>Elapidae</taxon>
        <taxon>Elapinae</taxon>
        <taxon>Micrurus</taxon>
    </lineage>
</organism>
<name>A0A2D4L594_9SAUR</name>
<sequence length="123" mass="14366">MLLTGNVNILGEGTADEITRGTFVEKWMALNHPNYLNRFVKCIFYCFFCILNHSHSSWVKQHLSLPPKKKKNLRSFIAWDLSECPFLLQFFSSESQPHLFLYCTGSPRLNNHFFSDPCKLQPH</sequence>
<evidence type="ECO:0000313" key="1">
    <source>
        <dbReference type="EMBL" id="LAB16181.1"/>
    </source>
</evidence>
<reference evidence="1" key="1">
    <citation type="submission" date="2017-07" db="EMBL/GenBank/DDBJ databases">
        <authorList>
            <person name="Mikheyev A."/>
            <person name="Grau M."/>
        </authorList>
    </citation>
    <scope>NUCLEOTIDE SEQUENCE</scope>
    <source>
        <tissue evidence="1">Venom_gland</tissue>
    </source>
</reference>
<reference evidence="1" key="2">
    <citation type="submission" date="2017-11" db="EMBL/GenBank/DDBJ databases">
        <title>Coralsnake Venomics: Analyses of Venom Gland Transcriptomes and Proteomes of Six Brazilian Taxa.</title>
        <authorList>
            <person name="Aird S.D."/>
            <person name="Jorge da Silva N."/>
            <person name="Qiu L."/>
            <person name="Villar-Briones A."/>
            <person name="Aparecida-Saddi V."/>
            <person name="Campos-Telles M.P."/>
            <person name="Grau M."/>
            <person name="Mikheyev A.S."/>
        </authorList>
    </citation>
    <scope>NUCLEOTIDE SEQUENCE</scope>
    <source>
        <tissue evidence="1">Venom_gland</tissue>
    </source>
</reference>
<protein>
    <submittedName>
        <fullName evidence="1">Uncharacterized protein</fullName>
    </submittedName>
</protein>
<dbReference type="EMBL" id="IACL01123516">
    <property type="protein sequence ID" value="LAB16179.1"/>
    <property type="molecule type" value="Transcribed_RNA"/>
</dbReference>
<accession>A0A2D4L594</accession>
<proteinExistence type="predicted"/>
<dbReference type="EMBL" id="IACL01123518">
    <property type="protein sequence ID" value="LAB16181.1"/>
    <property type="molecule type" value="Transcribed_RNA"/>
</dbReference>
<dbReference type="AlphaFoldDB" id="A0A2D4L594"/>